<organism evidence="1">
    <name type="scientific">Ralstonia solanacearum</name>
    <name type="common">Pseudomonas solanacearum</name>
    <dbReference type="NCBI Taxonomy" id="305"/>
    <lineage>
        <taxon>Bacteria</taxon>
        <taxon>Pseudomonadati</taxon>
        <taxon>Pseudomonadota</taxon>
        <taxon>Betaproteobacteria</taxon>
        <taxon>Burkholderiales</taxon>
        <taxon>Burkholderiaceae</taxon>
        <taxon>Ralstonia</taxon>
        <taxon>Ralstonia solanacearum species complex</taxon>
    </lineage>
</organism>
<reference evidence="1" key="1">
    <citation type="submission" date="2015-10" db="EMBL/GenBank/DDBJ databases">
        <authorList>
            <person name="Gilbert D.G."/>
        </authorList>
    </citation>
    <scope>NUCLEOTIDE SEQUENCE</scope>
    <source>
        <strain evidence="1">Phyl III-seqv23</strain>
    </source>
</reference>
<gene>
    <name evidence="1" type="ORF">RUN1744_v1_570020</name>
    <name evidence="2" type="ORF">TD1301_v1_4220005</name>
    <name evidence="3" type="ORF">TF3108_v1_190019</name>
</gene>
<evidence type="ECO:0000313" key="1">
    <source>
        <dbReference type="EMBL" id="CUV24070.1"/>
    </source>
</evidence>
<dbReference type="EMBL" id="LN899826">
    <property type="protein sequence ID" value="CUV38856.1"/>
    <property type="molecule type" value="Genomic_DNA"/>
</dbReference>
<dbReference type="EMBL" id="LN899825">
    <property type="protein sequence ID" value="CUV37634.1"/>
    <property type="molecule type" value="Genomic_DNA"/>
</dbReference>
<protein>
    <submittedName>
        <fullName evidence="1">Uncharacterized protein</fullName>
    </submittedName>
</protein>
<dbReference type="EMBL" id="LN899823">
    <property type="protein sequence ID" value="CUV24070.1"/>
    <property type="molecule type" value="Genomic_DNA"/>
</dbReference>
<accession>A0A0S4UPC3</accession>
<sequence length="25" mass="2995">MHTFAIHVEQTSLRFIEEAPPRRTQ</sequence>
<evidence type="ECO:0000313" key="2">
    <source>
        <dbReference type="EMBL" id="CUV37634.1"/>
    </source>
</evidence>
<proteinExistence type="predicted"/>
<evidence type="ECO:0000313" key="3">
    <source>
        <dbReference type="EMBL" id="CUV38856.1"/>
    </source>
</evidence>
<dbReference type="AlphaFoldDB" id="A0A0S4UPC3"/>
<name>A0A0S4UPC3_RALSL</name>